<evidence type="ECO:0000313" key="2">
    <source>
        <dbReference type="EMBL" id="CAH1200624.1"/>
    </source>
</evidence>
<feature type="signal peptide" evidence="1">
    <location>
        <begin position="1"/>
        <end position="23"/>
    </location>
</feature>
<organism evidence="2 3">
    <name type="scientific">Paenibacillus plantiphilus</name>
    <dbReference type="NCBI Taxonomy" id="2905650"/>
    <lineage>
        <taxon>Bacteria</taxon>
        <taxon>Bacillati</taxon>
        <taxon>Bacillota</taxon>
        <taxon>Bacilli</taxon>
        <taxon>Bacillales</taxon>
        <taxon>Paenibacillaceae</taxon>
        <taxon>Paenibacillus</taxon>
    </lineage>
</organism>
<dbReference type="Proteomes" id="UP000838686">
    <property type="component" value="Unassembled WGS sequence"/>
</dbReference>
<evidence type="ECO:0000256" key="1">
    <source>
        <dbReference type="SAM" id="SignalP"/>
    </source>
</evidence>
<accession>A0ABM9C219</accession>
<dbReference type="CDD" id="cd00085">
    <property type="entry name" value="HNHc"/>
    <property type="match status" value="1"/>
</dbReference>
<name>A0ABM9C219_9BACL</name>
<feature type="chain" id="PRO_5046255650" description="HNH endonuclease" evidence="1">
    <location>
        <begin position="24"/>
        <end position="286"/>
    </location>
</feature>
<keyword evidence="3" id="KW-1185">Reference proteome</keyword>
<evidence type="ECO:0000313" key="3">
    <source>
        <dbReference type="Proteomes" id="UP000838686"/>
    </source>
</evidence>
<gene>
    <name evidence="2" type="ORF">PAECIP111893_01510</name>
</gene>
<keyword evidence="1" id="KW-0732">Signal</keyword>
<dbReference type="EMBL" id="CAKMMF010000006">
    <property type="protein sequence ID" value="CAH1200624.1"/>
    <property type="molecule type" value="Genomic_DNA"/>
</dbReference>
<dbReference type="InterPro" id="IPR003615">
    <property type="entry name" value="HNH_nuc"/>
</dbReference>
<reference evidence="2" key="1">
    <citation type="submission" date="2022-01" db="EMBL/GenBank/DDBJ databases">
        <authorList>
            <person name="Criscuolo A."/>
        </authorList>
    </citation>
    <scope>NUCLEOTIDE SEQUENCE</scope>
    <source>
        <strain evidence="2">CIP111893</strain>
    </source>
</reference>
<evidence type="ECO:0008006" key="4">
    <source>
        <dbReference type="Google" id="ProtNLM"/>
    </source>
</evidence>
<protein>
    <recommendedName>
        <fullName evidence="4">HNH endonuclease</fullName>
    </recommendedName>
</protein>
<proteinExistence type="predicted"/>
<comment type="caution">
    <text evidence="2">The sequence shown here is derived from an EMBL/GenBank/DDBJ whole genome shotgun (WGS) entry which is preliminary data.</text>
</comment>
<dbReference type="RefSeq" id="WP_236339853.1">
    <property type="nucleotide sequence ID" value="NZ_CAKMMF010000006.1"/>
</dbReference>
<sequence length="286" mass="32281">MKRILVIIMTLVLCLSISTSSFASESEVNTFNNESYQSTKSQVIRIYTNPSLKPHLIKREIVVNNSTSSIAPAAATDSYVDVMNYLDFKQGQSSITMSYKIVAVSGVAPDTLTIAQTAMYKNSRLGIPSTKTTLTATILKPNIKVGKTGLKSFSVSSSKFWYSSMNVTITQGRNVGTFYGQTKTFLANSKATLYPYYKDSTSGKVMTEPSTTTMSKTTSIKWEKADRAAYIKKYSELYPKNGYKWDDYDIHHIKPREYGGTNDFNNLIPVPRNFHVYTVNDWWRYY</sequence>